<reference evidence="5" key="1">
    <citation type="submission" date="2022-01" db="EMBL/GenBank/DDBJ databases">
        <authorList>
            <person name="King R."/>
        </authorList>
    </citation>
    <scope>NUCLEOTIDE SEQUENCE</scope>
</reference>
<protein>
    <recommendedName>
        <fullName evidence="7">DNA methyltransferase 2</fullName>
    </recommendedName>
</protein>
<dbReference type="GO" id="GO:0032259">
    <property type="term" value="P:methylation"/>
    <property type="evidence" value="ECO:0007669"/>
    <property type="project" value="UniProtKB-KW"/>
</dbReference>
<dbReference type="GO" id="GO:0008168">
    <property type="term" value="F:methyltransferase activity"/>
    <property type="evidence" value="ECO:0007669"/>
    <property type="project" value="UniProtKB-KW"/>
</dbReference>
<dbReference type="Gene3D" id="3.40.50.150">
    <property type="entry name" value="Vaccinia Virus protein VP39"/>
    <property type="match status" value="1"/>
</dbReference>
<dbReference type="InterPro" id="IPR029063">
    <property type="entry name" value="SAM-dependent_MTases_sf"/>
</dbReference>
<evidence type="ECO:0000313" key="5">
    <source>
        <dbReference type="EMBL" id="CAH1100017.1"/>
    </source>
</evidence>
<keyword evidence="6" id="KW-1185">Reference proteome</keyword>
<accession>A0A9P0CAJ1</accession>
<keyword evidence="2" id="KW-0808">Transferase</keyword>
<evidence type="ECO:0000313" key="6">
    <source>
        <dbReference type="Proteomes" id="UP001153636"/>
    </source>
</evidence>
<evidence type="ECO:0000256" key="4">
    <source>
        <dbReference type="RuleBase" id="RU000416"/>
    </source>
</evidence>
<dbReference type="InterPro" id="IPR050750">
    <property type="entry name" value="C5-MTase"/>
</dbReference>
<dbReference type="InterPro" id="IPR001525">
    <property type="entry name" value="C5_MeTfrase"/>
</dbReference>
<keyword evidence="1" id="KW-0489">Methyltransferase</keyword>
<sequence>MNVLELYSGIGGMHLALKESGFEYNVVASIEINNVANSIYELNFPNTVLYNLNIEGLTSEFINKLKVDTILMSPPCQPFTRNGLQNDINDPRTASFIHVLKLLQDLEIKQLLIENVKGFEKSEMRMLLVDTLSKNGFNYQEFIISPHQIGVPNTRHRYYCLAKKSPGFSFKVGPLREGLPAEHEIQECFTIENILEQSIEEHYFLSDKILQKYHGLLDICYKNSKRSCCFTKAYGRFIEGTGSVFTDKNESEVTEILNKIKTQLSEDVKLQLLKSLSLRFFTPREVCRLMCFPDRFIFPEYVGNRKKYMVLGNSINIKVVSELIKLLNSYKIVLILIKTLTFVRGKNPEMK</sequence>
<dbReference type="SUPFAM" id="SSF53335">
    <property type="entry name" value="S-adenosyl-L-methionine-dependent methyltransferases"/>
    <property type="match status" value="1"/>
</dbReference>
<dbReference type="PRINTS" id="PR00105">
    <property type="entry name" value="C5METTRFRASE"/>
</dbReference>
<dbReference type="AlphaFoldDB" id="A0A9P0CAJ1"/>
<gene>
    <name evidence="5" type="ORF">PSYICH_LOCUS1722</name>
</gene>
<dbReference type="OrthoDB" id="414133at2759"/>
<evidence type="ECO:0000256" key="2">
    <source>
        <dbReference type="ARBA" id="ARBA00022679"/>
    </source>
</evidence>
<evidence type="ECO:0000256" key="1">
    <source>
        <dbReference type="ARBA" id="ARBA00022603"/>
    </source>
</evidence>
<name>A0A9P0CAJ1_9CUCU</name>
<dbReference type="GO" id="GO:0005634">
    <property type="term" value="C:nucleus"/>
    <property type="evidence" value="ECO:0007669"/>
    <property type="project" value="TreeGrafter"/>
</dbReference>
<proteinExistence type="inferred from homology"/>
<dbReference type="NCBIfam" id="TIGR00675">
    <property type="entry name" value="dcm"/>
    <property type="match status" value="1"/>
</dbReference>
<evidence type="ECO:0008006" key="7">
    <source>
        <dbReference type="Google" id="ProtNLM"/>
    </source>
</evidence>
<dbReference type="Proteomes" id="UP001153636">
    <property type="component" value="Chromosome 10"/>
</dbReference>
<dbReference type="PANTHER" id="PTHR46098:SF1">
    <property type="entry name" value="TRNA (CYTOSINE(38)-C(5))-METHYLTRANSFERASE"/>
    <property type="match status" value="1"/>
</dbReference>
<organism evidence="5 6">
    <name type="scientific">Psylliodes chrysocephalus</name>
    <dbReference type="NCBI Taxonomy" id="3402493"/>
    <lineage>
        <taxon>Eukaryota</taxon>
        <taxon>Metazoa</taxon>
        <taxon>Ecdysozoa</taxon>
        <taxon>Arthropoda</taxon>
        <taxon>Hexapoda</taxon>
        <taxon>Insecta</taxon>
        <taxon>Pterygota</taxon>
        <taxon>Neoptera</taxon>
        <taxon>Endopterygota</taxon>
        <taxon>Coleoptera</taxon>
        <taxon>Polyphaga</taxon>
        <taxon>Cucujiformia</taxon>
        <taxon>Chrysomeloidea</taxon>
        <taxon>Chrysomelidae</taxon>
        <taxon>Galerucinae</taxon>
        <taxon>Alticini</taxon>
        <taxon>Psylliodes</taxon>
    </lineage>
</organism>
<comment type="similarity">
    <text evidence="4">Belongs to the class I-like SAM-binding methyltransferase superfamily. C5-methyltransferase family.</text>
</comment>
<dbReference type="EMBL" id="OV651822">
    <property type="protein sequence ID" value="CAH1100017.1"/>
    <property type="molecule type" value="Genomic_DNA"/>
</dbReference>
<dbReference type="Pfam" id="PF00145">
    <property type="entry name" value="DNA_methylase"/>
    <property type="match status" value="1"/>
</dbReference>
<dbReference type="Gene3D" id="3.90.120.10">
    <property type="entry name" value="DNA Methylase, subunit A, domain 2"/>
    <property type="match status" value="1"/>
</dbReference>
<dbReference type="PANTHER" id="PTHR46098">
    <property type="entry name" value="TRNA (CYTOSINE(38)-C(5))-METHYLTRANSFERASE"/>
    <property type="match status" value="1"/>
</dbReference>
<keyword evidence="3" id="KW-0949">S-adenosyl-L-methionine</keyword>
<evidence type="ECO:0000256" key="3">
    <source>
        <dbReference type="ARBA" id="ARBA00022691"/>
    </source>
</evidence>